<evidence type="ECO:0000256" key="1">
    <source>
        <dbReference type="ARBA" id="ARBA00022658"/>
    </source>
</evidence>
<organism evidence="10 11">
    <name type="scientific">Cricetulus griseus</name>
    <name type="common">Chinese hamster</name>
    <name type="synonym">Cricetulus barabensis griseus</name>
    <dbReference type="NCBI Taxonomy" id="10029"/>
    <lineage>
        <taxon>Eukaryota</taxon>
        <taxon>Metazoa</taxon>
        <taxon>Chordata</taxon>
        <taxon>Craniata</taxon>
        <taxon>Vertebrata</taxon>
        <taxon>Euteleostomi</taxon>
        <taxon>Mammalia</taxon>
        <taxon>Eutheria</taxon>
        <taxon>Euarchontoglires</taxon>
        <taxon>Glires</taxon>
        <taxon>Rodentia</taxon>
        <taxon>Myomorpha</taxon>
        <taxon>Muroidea</taxon>
        <taxon>Cricetidae</taxon>
        <taxon>Cricetinae</taxon>
        <taxon>Cricetulus</taxon>
    </lineage>
</organism>
<dbReference type="PANTHER" id="PTHR23113">
    <property type="entry name" value="GUANINE NUCLEOTIDE EXCHANGE FACTOR"/>
    <property type="match status" value="1"/>
</dbReference>
<dbReference type="SUPFAM" id="SSF50729">
    <property type="entry name" value="PH domain-like"/>
    <property type="match status" value="2"/>
</dbReference>
<dbReference type="SMART" id="SM00147">
    <property type="entry name" value="RasGEF"/>
    <property type="match status" value="1"/>
</dbReference>
<dbReference type="FunFam" id="1.10.840.10:FF:000004">
    <property type="entry name" value="ras-specific guanine nucleotide-releasing factor 2 isoform X1"/>
    <property type="match status" value="1"/>
</dbReference>
<dbReference type="InterPro" id="IPR008937">
    <property type="entry name" value="Ras-like_GEF"/>
</dbReference>
<dbReference type="InterPro" id="IPR023578">
    <property type="entry name" value="Ras_GEF_dom_sf"/>
</dbReference>
<evidence type="ECO:0000256" key="4">
    <source>
        <dbReference type="SAM" id="Coils"/>
    </source>
</evidence>
<reference evidence="10" key="1">
    <citation type="submission" date="2025-08" db="UniProtKB">
        <authorList>
            <consortium name="Ensembl"/>
        </authorList>
    </citation>
    <scope>IDENTIFICATION</scope>
</reference>
<dbReference type="InterPro" id="IPR000651">
    <property type="entry name" value="Ras-like_Gua-exchang_fac_N"/>
</dbReference>
<name>A0A8C2LCZ9_CRIGR</name>
<accession>A0A8C2LCZ9</accession>
<dbReference type="PANTHER" id="PTHR23113:SF187">
    <property type="entry name" value="RAS-SPECIFIC GUANINE NUCLEOTIDE-RELEASING FACTOR 2"/>
    <property type="match status" value="1"/>
</dbReference>
<keyword evidence="4" id="KW-0175">Coiled coil</keyword>
<dbReference type="FunFam" id="2.30.29.30:FF:000117">
    <property type="entry name" value="ras-specific guanine nucleotide-releasing factor 1 isoform X2"/>
    <property type="match status" value="1"/>
</dbReference>
<dbReference type="SMART" id="SM00325">
    <property type="entry name" value="RhoGEF"/>
    <property type="match status" value="1"/>
</dbReference>
<feature type="region of interest" description="Disordered" evidence="5">
    <location>
        <begin position="709"/>
        <end position="738"/>
    </location>
</feature>
<dbReference type="CDD" id="cd13261">
    <property type="entry name" value="PH_RasGRF1_2"/>
    <property type="match status" value="1"/>
</dbReference>
<dbReference type="CDD" id="cd00155">
    <property type="entry name" value="RasGEF"/>
    <property type="match status" value="1"/>
</dbReference>
<evidence type="ECO:0000259" key="8">
    <source>
        <dbReference type="PROSITE" id="PS50010"/>
    </source>
</evidence>
<evidence type="ECO:0000259" key="9">
    <source>
        <dbReference type="PROSITE" id="PS50212"/>
    </source>
</evidence>
<evidence type="ECO:0000313" key="10">
    <source>
        <dbReference type="Ensembl" id="ENSCGRP00001001479.1"/>
    </source>
</evidence>
<dbReference type="InterPro" id="IPR036964">
    <property type="entry name" value="RASGEF_cat_dom_sf"/>
</dbReference>
<evidence type="ECO:0000256" key="3">
    <source>
        <dbReference type="PROSITE-ProRule" id="PRU00168"/>
    </source>
</evidence>
<dbReference type="FunFam" id="1.20.870.10:FF:000006">
    <property type="entry name" value="ras-specific guanine nucleotide-releasing factor 1 isoform X1"/>
    <property type="match status" value="1"/>
</dbReference>
<dbReference type="InterPro" id="IPR000219">
    <property type="entry name" value="DH_dom"/>
</dbReference>
<dbReference type="PROSITE" id="PS50212">
    <property type="entry name" value="RASGEF_NTER"/>
    <property type="match status" value="1"/>
</dbReference>
<dbReference type="GO" id="GO:0007265">
    <property type="term" value="P:Ras protein signal transduction"/>
    <property type="evidence" value="ECO:0007669"/>
    <property type="project" value="TreeGrafter"/>
</dbReference>
<dbReference type="InterPro" id="IPR011993">
    <property type="entry name" value="PH-like_dom_sf"/>
</dbReference>
<evidence type="ECO:0000313" key="11">
    <source>
        <dbReference type="Proteomes" id="UP000694386"/>
    </source>
</evidence>
<dbReference type="FunFam" id="2.30.29.30:FF:000176">
    <property type="entry name" value="ras-specific guanine nucleotide-releasing factor 1 isoform X2"/>
    <property type="match status" value="1"/>
</dbReference>
<dbReference type="SUPFAM" id="SSF48065">
    <property type="entry name" value="DBL homology domain (DH-domain)"/>
    <property type="match status" value="1"/>
</dbReference>
<feature type="coiled-coil region" evidence="4">
    <location>
        <begin position="161"/>
        <end position="188"/>
    </location>
</feature>
<dbReference type="Ensembl" id="ENSCGRT00001001597.1">
    <property type="protein sequence ID" value="ENSCGRP00001001479.1"/>
    <property type="gene ID" value="ENSCGRG00001001184.1"/>
</dbReference>
<feature type="domain" description="N-terminal Ras-GEF" evidence="9">
    <location>
        <begin position="635"/>
        <end position="752"/>
    </location>
</feature>
<dbReference type="CDD" id="cd00160">
    <property type="entry name" value="RhoGEF"/>
    <property type="match status" value="1"/>
</dbReference>
<dbReference type="PROSITE" id="PS50010">
    <property type="entry name" value="DH_2"/>
    <property type="match status" value="1"/>
</dbReference>
<feature type="compositionally biased region" description="Basic and acidic residues" evidence="5">
    <location>
        <begin position="709"/>
        <end position="718"/>
    </location>
</feature>
<dbReference type="Proteomes" id="UP000694386">
    <property type="component" value="Unplaced"/>
</dbReference>
<keyword evidence="1 3" id="KW-0344">Guanine-nucleotide releasing factor</keyword>
<dbReference type="PROSITE" id="PS50003">
    <property type="entry name" value="PH_DOMAIN"/>
    <property type="match status" value="2"/>
</dbReference>
<dbReference type="Pfam" id="PF00169">
    <property type="entry name" value="PH"/>
    <property type="match status" value="1"/>
</dbReference>
<dbReference type="InterPro" id="IPR035899">
    <property type="entry name" value="DBL_dom_sf"/>
</dbReference>
<dbReference type="Pfam" id="PF00618">
    <property type="entry name" value="RasGEF_N"/>
    <property type="match status" value="1"/>
</dbReference>
<dbReference type="InterPro" id="IPR019804">
    <property type="entry name" value="Ras_G-nucl-exch_fac_CS"/>
</dbReference>
<feature type="domain" description="PH" evidence="6">
    <location>
        <begin position="470"/>
        <end position="588"/>
    </location>
</feature>
<sequence length="1193" mass="136441">MQKSVRYNEGHALYLAFLARKEGTKRGFLSKKAAEASRWHEKWFALYQNVLFYFEGEQSGRPAGMYLLEGCSCERTPAPPRTSAGPAGARDTLDKQYYFTVLFGHEGQKPLELRCEEEQAGKEWMEAIHQASYADILIEREVLMQKYIHLVQIVETEKIAANQLRHQLEDQDTEIERLKSEIVALNKTKERMRPYHSHQEDEDPDIKKIKKVQSFMRGWLCRRKWKTIVQDYICSPHAESMRKRNQIVFAMVEAESEYVHQLYVLVNGFLRPLRMAASSKKPPISHDDVSSIFLNSETIMFLHEIFHQGLKARLANWPTLILADLFDILLPMLNIYQEFVRNHQYSLQVLANCKQNRDFDKLLKQYEANPACEGRMLETFLTYPMFQIPRYIITLHELLAHTPHEHVERKSLEFAKSKLEELSRVMHDEVSDTENIRKNLAIERMIVEGCDILLDTSQTFIRQGSLIQVPSVERGKLSKVRLGSLSLKKEGERQCFLFTKHFLICTRSSGGKLHLLKTGGVLSLIECTLIEEPDASDDDSKGSGHMFGHLDFKIVVEPRNAAPFTVVLLAPSRQEKAAWMSDISQCVDNIRCNGLMTIVFEENSKVTVPHMIKSDARLHKDDTDICFSKTLNSCKVPQIRYASVERLLERLTDLRFLSIDFLNTFLHTYRIFTTATVVLAKLSDIYKRPFTSIPVRSLELFFAASPNNRGEHMVDGKSPRLCRKFSSPPPLAVSRTSSPVRARKLSLTSSLNARIGALDLTTSSSSSSPTTHSPTSSPPPHVPSAPEQSAGALGENADGPMGICAAGCTSSVFSHMITFHSCHCLISTILSGMLISLCLFGFWQFPQFCIERFNNTERTCDKEFIIRRTATNRVLNVLRHWVSKHAQDFELNNELKMNVINLLEEVLKDPDLLPQERKATANILRALSQDDQDDIHLKLEDIIQMADCPKAECFETLSAMELAEQITLLDHIVFRSIPYEEFLGQGWMKLDKNERTPYIMKTSQHFNEMSNLVASQIMNYADISSRANAIEKWVAVADICRCLHNYNGVLEITAALNRSAIYRLKKTWAKVSKQTKALMDKLQKTVSSEGRFKNLRETLKNCNPPAVPYLGMYLTDLAFIEEGTPNFTEEGLVNFSKMRMISHIIREIRQFQQTAYRIDQQPKVIQYLLDKALIIDEDTLYELSLKIEPRLPA</sequence>
<protein>
    <submittedName>
        <fullName evidence="10">RAS protein-specific guanine nucleotide-releasing factor 2</fullName>
    </submittedName>
</protein>
<feature type="region of interest" description="Disordered" evidence="5">
    <location>
        <begin position="760"/>
        <end position="793"/>
    </location>
</feature>
<evidence type="ECO:0000256" key="5">
    <source>
        <dbReference type="SAM" id="MobiDB-lite"/>
    </source>
</evidence>
<evidence type="ECO:0000259" key="7">
    <source>
        <dbReference type="PROSITE" id="PS50009"/>
    </source>
</evidence>
<reference evidence="10" key="2">
    <citation type="submission" date="2025-09" db="UniProtKB">
        <authorList>
            <consortium name="Ensembl"/>
        </authorList>
    </citation>
    <scope>IDENTIFICATION</scope>
</reference>
<dbReference type="InterPro" id="IPR001849">
    <property type="entry name" value="PH_domain"/>
</dbReference>
<dbReference type="Gene3D" id="1.20.900.10">
    <property type="entry name" value="Dbl homology (DH) domain"/>
    <property type="match status" value="1"/>
</dbReference>
<evidence type="ECO:0000259" key="6">
    <source>
        <dbReference type="PROSITE" id="PS50003"/>
    </source>
</evidence>
<dbReference type="Pfam" id="PF00621">
    <property type="entry name" value="RhoGEF"/>
    <property type="match status" value="1"/>
</dbReference>
<dbReference type="AlphaFoldDB" id="A0A8C2LCZ9"/>
<dbReference type="GO" id="GO:0005085">
    <property type="term" value="F:guanyl-nucleotide exchange factor activity"/>
    <property type="evidence" value="ECO:0007669"/>
    <property type="project" value="UniProtKB-KW"/>
</dbReference>
<keyword evidence="2" id="KW-0677">Repeat</keyword>
<dbReference type="SMART" id="SM00229">
    <property type="entry name" value="RasGEFN"/>
    <property type="match status" value="2"/>
</dbReference>
<dbReference type="Pfam" id="PF00617">
    <property type="entry name" value="RasGEF"/>
    <property type="match status" value="1"/>
</dbReference>
<evidence type="ECO:0000256" key="2">
    <source>
        <dbReference type="ARBA" id="ARBA00022737"/>
    </source>
</evidence>
<dbReference type="SUPFAM" id="SSF48366">
    <property type="entry name" value="Ras GEF"/>
    <property type="match status" value="1"/>
</dbReference>
<dbReference type="Gene3D" id="2.30.29.30">
    <property type="entry name" value="Pleckstrin-homology domain (PH domain)/Phosphotyrosine-binding domain (PTB)"/>
    <property type="match status" value="2"/>
</dbReference>
<feature type="compositionally biased region" description="Low complexity" evidence="5">
    <location>
        <begin position="761"/>
        <end position="775"/>
    </location>
</feature>
<dbReference type="PROSITE" id="PS00720">
    <property type="entry name" value="RASGEF"/>
    <property type="match status" value="1"/>
</dbReference>
<dbReference type="Gene3D" id="1.10.840.10">
    <property type="entry name" value="Ras guanine-nucleotide exchange factors catalytic domain"/>
    <property type="match status" value="1"/>
</dbReference>
<feature type="domain" description="Ras-GEF" evidence="7">
    <location>
        <begin position="958"/>
        <end position="1190"/>
    </location>
</feature>
<dbReference type="SMART" id="SM00233">
    <property type="entry name" value="PH"/>
    <property type="match status" value="2"/>
</dbReference>
<feature type="domain" description="PH" evidence="6">
    <location>
        <begin position="22"/>
        <end position="133"/>
    </location>
</feature>
<dbReference type="PROSITE" id="PS50096">
    <property type="entry name" value="IQ"/>
    <property type="match status" value="1"/>
</dbReference>
<dbReference type="InterPro" id="IPR001895">
    <property type="entry name" value="RASGEF_cat_dom"/>
</dbReference>
<dbReference type="GO" id="GO:0005886">
    <property type="term" value="C:plasma membrane"/>
    <property type="evidence" value="ECO:0007669"/>
    <property type="project" value="TreeGrafter"/>
</dbReference>
<dbReference type="FunFam" id="1.20.900.10:FF:000005">
    <property type="entry name" value="Ras-specific guanine nucleotide-releasing factor 1 isoform 2"/>
    <property type="match status" value="1"/>
</dbReference>
<dbReference type="FunFam" id="1.20.870.10:FF:000004">
    <property type="entry name" value="Ras-specific guanine nucleotide-releasing factor 1 isoform 2"/>
    <property type="match status" value="1"/>
</dbReference>
<dbReference type="PROSITE" id="PS50009">
    <property type="entry name" value="RASGEF_CAT"/>
    <property type="match status" value="1"/>
</dbReference>
<feature type="domain" description="DH" evidence="8">
    <location>
        <begin position="243"/>
        <end position="429"/>
    </location>
</feature>
<dbReference type="Gene3D" id="1.20.870.10">
    <property type="entry name" value="Son of sevenless (SoS) protein Chain: S domain 1"/>
    <property type="match status" value="2"/>
</dbReference>
<proteinExistence type="predicted"/>